<dbReference type="Gene3D" id="3.40.50.10580">
    <property type="entry name" value="ATPase, V1 complex, subunit F"/>
    <property type="match status" value="1"/>
</dbReference>
<evidence type="ECO:0000313" key="5">
    <source>
        <dbReference type="Proteomes" id="UP000484885"/>
    </source>
</evidence>
<dbReference type="InterPro" id="IPR008218">
    <property type="entry name" value="ATPase_V1-cplx_f_g_su"/>
</dbReference>
<comment type="caution">
    <text evidence="4">The sequence shown here is derived from an EMBL/GenBank/DDBJ whole genome shotgun (WGS) entry which is preliminary data.</text>
</comment>
<comment type="similarity">
    <text evidence="1">Belongs to the V-ATPase F subunit family.</text>
</comment>
<dbReference type="EMBL" id="JAAGSC010000044">
    <property type="protein sequence ID" value="NDY97078.1"/>
    <property type="molecule type" value="Genomic_DNA"/>
</dbReference>
<evidence type="ECO:0000256" key="3">
    <source>
        <dbReference type="ARBA" id="ARBA00023065"/>
    </source>
</evidence>
<proteinExistence type="inferred from homology"/>
<dbReference type="GO" id="GO:0046961">
    <property type="term" value="F:proton-transporting ATPase activity, rotational mechanism"/>
    <property type="evidence" value="ECO:0007669"/>
    <property type="project" value="InterPro"/>
</dbReference>
<protein>
    <recommendedName>
        <fullName evidence="6">Vacuolar H+transporting two-sector ATPase F subunit</fullName>
    </recommendedName>
</protein>
<reference evidence="4 5" key="1">
    <citation type="submission" date="2020-02" db="EMBL/GenBank/DDBJ databases">
        <authorList>
            <person name="Zhang X.-Y."/>
        </authorList>
    </citation>
    <scope>NUCLEOTIDE SEQUENCE [LARGE SCALE GENOMIC DNA]</scope>
    <source>
        <strain evidence="4 5">C33</strain>
    </source>
</reference>
<dbReference type="Proteomes" id="UP000484885">
    <property type="component" value="Unassembled WGS sequence"/>
</dbReference>
<evidence type="ECO:0008006" key="6">
    <source>
        <dbReference type="Google" id="ProtNLM"/>
    </source>
</evidence>
<name>A0A845V1U5_9GAMM</name>
<evidence type="ECO:0000256" key="1">
    <source>
        <dbReference type="ARBA" id="ARBA00010148"/>
    </source>
</evidence>
<organism evidence="4 5">
    <name type="scientific">Wenzhouxiangella limi</name>
    <dbReference type="NCBI Taxonomy" id="2707351"/>
    <lineage>
        <taxon>Bacteria</taxon>
        <taxon>Pseudomonadati</taxon>
        <taxon>Pseudomonadota</taxon>
        <taxon>Gammaproteobacteria</taxon>
        <taxon>Chromatiales</taxon>
        <taxon>Wenzhouxiangellaceae</taxon>
        <taxon>Wenzhouxiangella</taxon>
    </lineage>
</organism>
<keyword evidence="5" id="KW-1185">Reference proteome</keyword>
<gene>
    <name evidence="4" type="ORF">G3I74_15215</name>
</gene>
<dbReference type="Pfam" id="PF01990">
    <property type="entry name" value="ATP-synt_F"/>
    <property type="match status" value="1"/>
</dbReference>
<evidence type="ECO:0000313" key="4">
    <source>
        <dbReference type="EMBL" id="NDY97078.1"/>
    </source>
</evidence>
<dbReference type="SUPFAM" id="SSF159468">
    <property type="entry name" value="AtpF-like"/>
    <property type="match status" value="1"/>
</dbReference>
<evidence type="ECO:0000256" key="2">
    <source>
        <dbReference type="ARBA" id="ARBA00022448"/>
    </source>
</evidence>
<keyword evidence="2" id="KW-0813">Transport</keyword>
<sequence length="103" mass="11017">MDRPAVTRPVVISDRLTAAGFRLAGLETAVATPEDVREQLRAALRGHRPILLTADLAEHLPPDELAGIIRRARPPLAVVPDVSGHGRSPDLAGRVHRALGVET</sequence>
<keyword evidence="3" id="KW-0406">Ion transport</keyword>
<dbReference type="AlphaFoldDB" id="A0A845V1U5"/>
<dbReference type="InterPro" id="IPR036906">
    <property type="entry name" value="ATPase_V1_fsu_sf"/>
</dbReference>
<accession>A0A845V1U5</accession>